<dbReference type="EMBL" id="BAHD01000021">
    <property type="protein sequence ID" value="GAB95507.1"/>
    <property type="molecule type" value="Genomic_DNA"/>
</dbReference>
<protein>
    <submittedName>
        <fullName evidence="2">Putative oxidoreductase</fullName>
    </submittedName>
</protein>
<dbReference type="Pfam" id="PF13602">
    <property type="entry name" value="ADH_zinc_N_2"/>
    <property type="match status" value="1"/>
</dbReference>
<reference evidence="2 3" key="1">
    <citation type="submission" date="2012-08" db="EMBL/GenBank/DDBJ databases">
        <title>Whole genome shotgun sequence of Kineosphaera limosa NBRC 100340.</title>
        <authorList>
            <person name="Yoshida I."/>
            <person name="Isaki S."/>
            <person name="Hosoyama A."/>
            <person name="Tsuchikane K."/>
            <person name="Katsumata H."/>
            <person name="Ando Y."/>
            <person name="Ohji S."/>
            <person name="Hamada M."/>
            <person name="Tamura T."/>
            <person name="Yamazoe A."/>
            <person name="Yamazaki S."/>
            <person name="Fujita N."/>
        </authorList>
    </citation>
    <scope>NUCLEOTIDE SEQUENCE [LARGE SCALE GENOMIC DNA]</scope>
    <source>
        <strain evidence="2 3">NBRC 100340</strain>
    </source>
</reference>
<evidence type="ECO:0000313" key="2">
    <source>
        <dbReference type="EMBL" id="GAB95507.1"/>
    </source>
</evidence>
<dbReference type="SUPFAM" id="SSF50129">
    <property type="entry name" value="GroES-like"/>
    <property type="match status" value="1"/>
</dbReference>
<comment type="caution">
    <text evidence="2">The sequence shown here is derived from an EMBL/GenBank/DDBJ whole genome shotgun (WGS) entry which is preliminary data.</text>
</comment>
<dbReference type="PANTHER" id="PTHR11695:SF294">
    <property type="entry name" value="RETICULON-4-INTERACTING PROTEIN 1, MITOCHONDRIAL"/>
    <property type="match status" value="1"/>
</dbReference>
<dbReference type="GO" id="GO:0016491">
    <property type="term" value="F:oxidoreductase activity"/>
    <property type="evidence" value="ECO:0007669"/>
    <property type="project" value="InterPro"/>
</dbReference>
<name>K6WTR9_9MICO</name>
<dbReference type="eggNOG" id="COG0604">
    <property type="taxonomic scope" value="Bacteria"/>
</dbReference>
<proteinExistence type="predicted"/>
<dbReference type="InterPro" id="IPR050700">
    <property type="entry name" value="YIM1/Zinc_Alcohol_DH_Fams"/>
</dbReference>
<dbReference type="RefSeq" id="WP_006592039.1">
    <property type="nucleotide sequence ID" value="NZ_BAHD01000021.1"/>
</dbReference>
<dbReference type="STRING" id="1184609.KILIM_021_00470"/>
<keyword evidence="3" id="KW-1185">Reference proteome</keyword>
<organism evidence="2 3">
    <name type="scientific">Kineosphaera limosa NBRC 100340</name>
    <dbReference type="NCBI Taxonomy" id="1184609"/>
    <lineage>
        <taxon>Bacteria</taxon>
        <taxon>Bacillati</taxon>
        <taxon>Actinomycetota</taxon>
        <taxon>Actinomycetes</taxon>
        <taxon>Micrococcales</taxon>
        <taxon>Dermatophilaceae</taxon>
        <taxon>Kineosphaera</taxon>
    </lineage>
</organism>
<dbReference type="SMART" id="SM00829">
    <property type="entry name" value="PKS_ER"/>
    <property type="match status" value="1"/>
</dbReference>
<dbReference type="Proteomes" id="UP000008366">
    <property type="component" value="Unassembled WGS sequence"/>
</dbReference>
<dbReference type="CDD" id="cd05289">
    <property type="entry name" value="MDR_like_2"/>
    <property type="match status" value="1"/>
</dbReference>
<feature type="domain" description="Enoyl reductase (ER)" evidence="1">
    <location>
        <begin position="10"/>
        <end position="310"/>
    </location>
</feature>
<dbReference type="InterPro" id="IPR036291">
    <property type="entry name" value="NAD(P)-bd_dom_sf"/>
</dbReference>
<gene>
    <name evidence="2" type="ORF">KILIM_021_00470</name>
</gene>
<evidence type="ECO:0000259" key="1">
    <source>
        <dbReference type="SMART" id="SM00829"/>
    </source>
</evidence>
<dbReference type="InterPro" id="IPR013154">
    <property type="entry name" value="ADH-like_N"/>
</dbReference>
<dbReference type="Gene3D" id="3.90.180.10">
    <property type="entry name" value="Medium-chain alcohol dehydrogenases, catalytic domain"/>
    <property type="match status" value="1"/>
</dbReference>
<dbReference type="InterPro" id="IPR011032">
    <property type="entry name" value="GroES-like_sf"/>
</dbReference>
<accession>K6WTR9</accession>
<sequence>MRAVEIDRFGGVEELHIVEDRQQPSPAEGEVLVEVTGAGVNPIDYKIRDGSSGVAQKLTEADFPLVLGREGAGVVAELGPGVTDLEVGQRVFGMAPMGHPGGWYAQYVVQPASALAPSPEGVADEILAGSALAGITAWTAVHDLGQVRADDIVLVHGAGGGVGQFVVQLCLAAGAGVYAVASPRHRERLESYGAHYVDYTSEDFTQVTPSPTLIVDGVYFGTYEPSMDHLAPGGRIVMLPTLADLTPAKERGIEISVPAIAPDRERLCALAQQIADGALHVLISEVVPLAQVARAHEIVETGHTQGKVVLDVDLES</sequence>
<dbReference type="PANTHER" id="PTHR11695">
    <property type="entry name" value="ALCOHOL DEHYDROGENASE RELATED"/>
    <property type="match status" value="1"/>
</dbReference>
<dbReference type="AlphaFoldDB" id="K6WTR9"/>
<dbReference type="SUPFAM" id="SSF51735">
    <property type="entry name" value="NAD(P)-binding Rossmann-fold domains"/>
    <property type="match status" value="1"/>
</dbReference>
<dbReference type="Gene3D" id="3.40.50.720">
    <property type="entry name" value="NAD(P)-binding Rossmann-like Domain"/>
    <property type="match status" value="1"/>
</dbReference>
<dbReference type="OrthoDB" id="3175656at2"/>
<dbReference type="Pfam" id="PF08240">
    <property type="entry name" value="ADH_N"/>
    <property type="match status" value="1"/>
</dbReference>
<dbReference type="InterPro" id="IPR020843">
    <property type="entry name" value="ER"/>
</dbReference>
<evidence type="ECO:0000313" key="3">
    <source>
        <dbReference type="Proteomes" id="UP000008366"/>
    </source>
</evidence>